<dbReference type="PANTHER" id="PTHR12553:SF49">
    <property type="entry name" value="ZINC PHOSPHODIESTERASE ELAC PROTEIN 2"/>
    <property type="match status" value="1"/>
</dbReference>
<comment type="cofactor">
    <cofactor evidence="2">
        <name>Zn(2+)</name>
        <dbReference type="ChEBI" id="CHEBI:29105"/>
    </cofactor>
</comment>
<dbReference type="GO" id="GO:0003676">
    <property type="term" value="F:nucleic acid binding"/>
    <property type="evidence" value="ECO:0007669"/>
    <property type="project" value="InterPro"/>
</dbReference>
<evidence type="ECO:0000256" key="6">
    <source>
        <dbReference type="ARBA" id="ARBA00022722"/>
    </source>
</evidence>
<dbReference type="SUPFAM" id="SSF52540">
    <property type="entry name" value="P-loop containing nucleoside triphosphate hydrolases"/>
    <property type="match status" value="1"/>
</dbReference>
<sequence>MLLARAYRAITDADAAARQLRGTELFIGDCAGSGKTLAYLLPLLDAIEGRDSGARPLQGLVIVPSPELARQAVGLLRRLRARGDFPLQTIGLTTGSETPSQRAQLLAGADVAVGTPQRLAALMQEGRLDVGAVRAVALDEVDVLLGDESLAGPTRCLLDAAPSSALRVAASASLPPALAAALRALWPGVQTVAGPRLHLPAPAALRGARVLDCSDSAASIGAPGLKAAALARLLAREGTGADPLSPWTRALVFVNKIGTCRELEAFLTHRDRRQRLPKGTRTLGFHAATPPHLRKAHLKLFVGTGDQGDPAVVGAQGSGIAEQGKSSPAPVVLVATDRAARGLDTVGIDHVILFDLPRDPSEFLRRVGRAARGPHRGRCRVTVLTIKTIVQILGTGGDAPSTAPSVLLFFDRQRYLFNMGEGYQRYCVERRLKLSRISALLLTRAGAATTGGLPGALLTMADSSAGGLLAGQAGLTVHGPRGLGDLVNAYRTFVNLKDLGLRLDEYEDACARPAIANELVTITPVLVEGNGKEEAAEKEAAEPDAKRVRVDEASTGANSPPTSSPDVAVSYIAELPAVPGKFLPQRAAALGVPRGPAYGRLVRGESVTATSGAVVTPEDVMEPGTPGPAVLVVDCPTAAHLNSLVAAPALRAWATDAEKSARLQLVVHLAPAEVVRAPAYAAWAAGFPPTATHVLAALAPRRGLPVMRSAAAMQVKLHALAPTVFPLQRTLTDAEAEEPALPEFGGAVVSGRDMLRFHLRPVAKRGLDSAEVPAPLSAEAIAAELRSGDTAVGAALMGLENGNGEIIDTSSAEATAKPTATPPACLASSGRRNLEITFLGTGAAIPSKYRNVTGTLVDLFDHGALLVDCGEGSLGQLERSLGEEACAALLRRLRAVWISHVHADHHVGLLSVLSARQAALKSLDPAQTHDPLIVIAPRTLRRAIAVYASLLPGSDAAALAALREAMGLTQLRSLAVEHCAQAYGLVLERASVDAELASSNGNTGNTTPTPSPPFKVVFSGDTRPCEAVVAAAEGATLLVHEATFEDELADEAEAKNHCTTTEAIGVAARAGAFRTILTHFSQRYPKIPVIDVNFQDFIAIAFDLMRVNLVDLPDLPKLVPKLKILFAEGEDGEDGATAA</sequence>
<dbReference type="SMART" id="SM00487">
    <property type="entry name" value="DEXDc"/>
    <property type="match status" value="1"/>
</dbReference>
<dbReference type="Pfam" id="PF12706">
    <property type="entry name" value="Lactamase_B_2"/>
    <property type="match status" value="1"/>
</dbReference>
<dbReference type="Pfam" id="PF00270">
    <property type="entry name" value="DEAD"/>
    <property type="match status" value="1"/>
</dbReference>
<dbReference type="InterPro" id="IPR001650">
    <property type="entry name" value="Helicase_C-like"/>
</dbReference>
<evidence type="ECO:0000256" key="7">
    <source>
        <dbReference type="ARBA" id="ARBA00022723"/>
    </source>
</evidence>
<dbReference type="Gene3D" id="3.40.50.300">
    <property type="entry name" value="P-loop containing nucleotide triphosphate hydrolases"/>
    <property type="match status" value="2"/>
</dbReference>
<evidence type="ECO:0000256" key="12">
    <source>
        <dbReference type="ARBA" id="ARBA00022840"/>
    </source>
</evidence>
<feature type="compositionally biased region" description="Polar residues" evidence="13">
    <location>
        <begin position="555"/>
        <end position="565"/>
    </location>
</feature>
<dbReference type="PROSITE" id="PS51194">
    <property type="entry name" value="HELICASE_CTER"/>
    <property type="match status" value="1"/>
</dbReference>
<dbReference type="InterPro" id="IPR011545">
    <property type="entry name" value="DEAD/DEAH_box_helicase_dom"/>
</dbReference>
<comment type="similarity">
    <text evidence="3">Belongs to the RNase Z family.</text>
</comment>
<evidence type="ECO:0000256" key="10">
    <source>
        <dbReference type="ARBA" id="ARBA00022801"/>
    </source>
</evidence>
<protein>
    <recommendedName>
        <fullName evidence="4">ribonuclease Z</fullName>
        <ecNumber evidence="4">3.1.26.11</ecNumber>
    </recommendedName>
</protein>
<dbReference type="GO" id="GO:1990180">
    <property type="term" value="P:mitochondrial tRNA 3'-end processing"/>
    <property type="evidence" value="ECO:0007669"/>
    <property type="project" value="TreeGrafter"/>
</dbReference>
<dbReference type="GO" id="GO:0042781">
    <property type="term" value="F:3'-tRNA processing endoribonuclease activity"/>
    <property type="evidence" value="ECO:0007669"/>
    <property type="project" value="UniProtKB-EC"/>
</dbReference>
<dbReference type="GO" id="GO:0005524">
    <property type="term" value="F:ATP binding"/>
    <property type="evidence" value="ECO:0007669"/>
    <property type="project" value="UniProtKB-KW"/>
</dbReference>
<evidence type="ECO:0000259" key="15">
    <source>
        <dbReference type="PROSITE" id="PS51194"/>
    </source>
</evidence>
<organism evidence="16 17">
    <name type="scientific">Prototheca wickerhamii</name>
    <dbReference type="NCBI Taxonomy" id="3111"/>
    <lineage>
        <taxon>Eukaryota</taxon>
        <taxon>Viridiplantae</taxon>
        <taxon>Chlorophyta</taxon>
        <taxon>core chlorophytes</taxon>
        <taxon>Trebouxiophyceae</taxon>
        <taxon>Chlorellales</taxon>
        <taxon>Chlorellaceae</taxon>
        <taxon>Prototheca</taxon>
    </lineage>
</organism>
<dbReference type="SUPFAM" id="SSF56281">
    <property type="entry name" value="Metallo-hydrolase/oxidoreductase"/>
    <property type="match status" value="2"/>
</dbReference>
<feature type="compositionally biased region" description="Basic and acidic residues" evidence="13">
    <location>
        <begin position="533"/>
        <end position="552"/>
    </location>
</feature>
<evidence type="ECO:0000256" key="2">
    <source>
        <dbReference type="ARBA" id="ARBA00001947"/>
    </source>
</evidence>
<comment type="catalytic activity">
    <reaction evidence="1">
        <text>Endonucleolytic cleavage of RNA, removing extra 3' nucleotides from tRNA precursor, generating 3' termini of tRNAs. A 3'-hydroxy group is left at the tRNA terminus and a 5'-phosphoryl group is left at the trailer molecule.</text>
        <dbReference type="EC" id="3.1.26.11"/>
    </reaction>
</comment>
<evidence type="ECO:0000256" key="9">
    <source>
        <dbReference type="ARBA" id="ARBA00022759"/>
    </source>
</evidence>
<dbReference type="SMART" id="SM00490">
    <property type="entry name" value="HELICc"/>
    <property type="match status" value="1"/>
</dbReference>
<evidence type="ECO:0000256" key="8">
    <source>
        <dbReference type="ARBA" id="ARBA00022741"/>
    </source>
</evidence>
<evidence type="ECO:0000256" key="13">
    <source>
        <dbReference type="SAM" id="MobiDB-lite"/>
    </source>
</evidence>
<dbReference type="InterPro" id="IPR047151">
    <property type="entry name" value="RNZ2-like"/>
</dbReference>
<dbReference type="EMBL" id="JASFZW010000014">
    <property type="protein sequence ID" value="KAK2075685.1"/>
    <property type="molecule type" value="Genomic_DNA"/>
</dbReference>
<evidence type="ECO:0000256" key="11">
    <source>
        <dbReference type="ARBA" id="ARBA00022833"/>
    </source>
</evidence>
<dbReference type="InterPro" id="IPR027417">
    <property type="entry name" value="P-loop_NTPase"/>
</dbReference>
<dbReference type="GO" id="GO:0046872">
    <property type="term" value="F:metal ion binding"/>
    <property type="evidence" value="ECO:0007669"/>
    <property type="project" value="UniProtKB-KW"/>
</dbReference>
<dbReference type="InterPro" id="IPR036866">
    <property type="entry name" value="RibonucZ/Hydroxyglut_hydro"/>
</dbReference>
<dbReference type="Pfam" id="PF00271">
    <property type="entry name" value="Helicase_C"/>
    <property type="match status" value="1"/>
</dbReference>
<keyword evidence="9" id="KW-0255">Endonuclease</keyword>
<evidence type="ECO:0000259" key="14">
    <source>
        <dbReference type="PROSITE" id="PS51192"/>
    </source>
</evidence>
<dbReference type="Pfam" id="PF13691">
    <property type="entry name" value="Lactamase_B_4"/>
    <property type="match status" value="1"/>
</dbReference>
<keyword evidence="8" id="KW-0547">Nucleotide-binding</keyword>
<keyword evidence="5" id="KW-0819">tRNA processing</keyword>
<name>A0AAD9IEQ9_PROWI</name>
<dbReference type="AlphaFoldDB" id="A0AAD9IEQ9"/>
<gene>
    <name evidence="16" type="ORF">QBZ16_001793</name>
</gene>
<dbReference type="GO" id="GO:0005739">
    <property type="term" value="C:mitochondrion"/>
    <property type="evidence" value="ECO:0007669"/>
    <property type="project" value="TreeGrafter"/>
</dbReference>
<keyword evidence="10" id="KW-0378">Hydrolase</keyword>
<dbReference type="EC" id="3.1.26.11" evidence="4"/>
<evidence type="ECO:0000256" key="4">
    <source>
        <dbReference type="ARBA" id="ARBA00012477"/>
    </source>
</evidence>
<keyword evidence="6" id="KW-0540">Nuclease</keyword>
<dbReference type="InterPro" id="IPR027794">
    <property type="entry name" value="tRNase_Z_dom"/>
</dbReference>
<comment type="caution">
    <text evidence="16">The sequence shown here is derived from an EMBL/GenBank/DDBJ whole genome shotgun (WGS) entry which is preliminary data.</text>
</comment>
<keyword evidence="11" id="KW-0862">Zinc</keyword>
<dbReference type="Proteomes" id="UP001255856">
    <property type="component" value="Unassembled WGS sequence"/>
</dbReference>
<dbReference type="PANTHER" id="PTHR12553">
    <property type="entry name" value="ZINC PHOSPHODIESTERASE ELAC PROTEIN 2"/>
    <property type="match status" value="1"/>
</dbReference>
<dbReference type="InterPro" id="IPR014001">
    <property type="entry name" value="Helicase_ATP-bd"/>
</dbReference>
<dbReference type="InterPro" id="IPR001279">
    <property type="entry name" value="Metallo-B-lactamas"/>
</dbReference>
<evidence type="ECO:0000313" key="16">
    <source>
        <dbReference type="EMBL" id="KAK2075685.1"/>
    </source>
</evidence>
<feature type="domain" description="Helicase C-terminal" evidence="15">
    <location>
        <begin position="240"/>
        <end position="408"/>
    </location>
</feature>
<dbReference type="Gene3D" id="3.60.15.10">
    <property type="entry name" value="Ribonuclease Z/Hydroxyacylglutathione hydrolase-like"/>
    <property type="match status" value="2"/>
</dbReference>
<reference evidence="16" key="1">
    <citation type="submission" date="2021-01" db="EMBL/GenBank/DDBJ databases">
        <authorList>
            <person name="Eckstrom K.M.E."/>
        </authorList>
    </citation>
    <scope>NUCLEOTIDE SEQUENCE</scope>
    <source>
        <strain evidence="16">UVCC 0001</strain>
    </source>
</reference>
<evidence type="ECO:0000256" key="1">
    <source>
        <dbReference type="ARBA" id="ARBA00000402"/>
    </source>
</evidence>
<dbReference type="CDD" id="cd07718">
    <property type="entry name" value="RNaseZ_ELAC1_ELAC2-C-term-like_MBL-fold"/>
    <property type="match status" value="1"/>
</dbReference>
<dbReference type="PROSITE" id="PS51192">
    <property type="entry name" value="HELICASE_ATP_BIND_1"/>
    <property type="match status" value="1"/>
</dbReference>
<keyword evidence="12" id="KW-0067">ATP-binding</keyword>
<evidence type="ECO:0000256" key="3">
    <source>
        <dbReference type="ARBA" id="ARBA00007823"/>
    </source>
</evidence>
<accession>A0AAD9IEQ9</accession>
<proteinExistence type="inferred from homology"/>
<keyword evidence="7" id="KW-0479">Metal-binding</keyword>
<feature type="region of interest" description="Disordered" evidence="13">
    <location>
        <begin position="533"/>
        <end position="565"/>
    </location>
</feature>
<evidence type="ECO:0000256" key="5">
    <source>
        <dbReference type="ARBA" id="ARBA00022694"/>
    </source>
</evidence>
<evidence type="ECO:0000313" key="17">
    <source>
        <dbReference type="Proteomes" id="UP001255856"/>
    </source>
</evidence>
<feature type="domain" description="Helicase ATP-binding" evidence="14">
    <location>
        <begin position="16"/>
        <end position="192"/>
    </location>
</feature>
<keyword evidence="17" id="KW-1185">Reference proteome</keyword>